<evidence type="ECO:0000313" key="2">
    <source>
        <dbReference type="Proteomes" id="UP000757435"/>
    </source>
</evidence>
<dbReference type="EMBL" id="JAHHHD010000006">
    <property type="protein sequence ID" value="MBW4658613.1"/>
    <property type="molecule type" value="Genomic_DNA"/>
</dbReference>
<gene>
    <name evidence="1" type="ORF">KME15_08055</name>
</gene>
<dbReference type="AlphaFoldDB" id="A0A951UNF9"/>
<dbReference type="Proteomes" id="UP000757435">
    <property type="component" value="Unassembled WGS sequence"/>
</dbReference>
<organism evidence="1 2">
    <name type="scientific">Drouetiella hepatica Uher 2000/2452</name>
    <dbReference type="NCBI Taxonomy" id="904376"/>
    <lineage>
        <taxon>Bacteria</taxon>
        <taxon>Bacillati</taxon>
        <taxon>Cyanobacteriota</taxon>
        <taxon>Cyanophyceae</taxon>
        <taxon>Oculatellales</taxon>
        <taxon>Oculatellaceae</taxon>
        <taxon>Drouetiella</taxon>
    </lineage>
</organism>
<proteinExistence type="predicted"/>
<accession>A0A951UNF9</accession>
<protein>
    <submittedName>
        <fullName evidence="1">Uncharacterized protein</fullName>
    </submittedName>
</protein>
<reference evidence="1" key="2">
    <citation type="journal article" date="2022" name="Microbiol. Resour. Announc.">
        <title>Metagenome Sequencing to Explore Phylogenomics of Terrestrial Cyanobacteria.</title>
        <authorList>
            <person name="Ward R.D."/>
            <person name="Stajich J.E."/>
            <person name="Johansen J.R."/>
            <person name="Huntemann M."/>
            <person name="Clum A."/>
            <person name="Foster B."/>
            <person name="Foster B."/>
            <person name="Roux S."/>
            <person name="Palaniappan K."/>
            <person name="Varghese N."/>
            <person name="Mukherjee S."/>
            <person name="Reddy T.B.K."/>
            <person name="Daum C."/>
            <person name="Copeland A."/>
            <person name="Chen I.A."/>
            <person name="Ivanova N.N."/>
            <person name="Kyrpides N.C."/>
            <person name="Shapiro N."/>
            <person name="Eloe-Fadrosh E.A."/>
            <person name="Pietrasiak N."/>
        </authorList>
    </citation>
    <scope>NUCLEOTIDE SEQUENCE</scope>
    <source>
        <strain evidence="1">UHER 2000/2452</strain>
    </source>
</reference>
<evidence type="ECO:0000313" key="1">
    <source>
        <dbReference type="EMBL" id="MBW4658613.1"/>
    </source>
</evidence>
<comment type="caution">
    <text evidence="1">The sequence shown here is derived from an EMBL/GenBank/DDBJ whole genome shotgun (WGS) entry which is preliminary data.</text>
</comment>
<reference evidence="1" key="1">
    <citation type="submission" date="2021-05" db="EMBL/GenBank/DDBJ databases">
        <authorList>
            <person name="Pietrasiak N."/>
            <person name="Ward R."/>
            <person name="Stajich J.E."/>
            <person name="Kurbessoian T."/>
        </authorList>
    </citation>
    <scope>NUCLEOTIDE SEQUENCE</scope>
    <source>
        <strain evidence="1">UHER 2000/2452</strain>
    </source>
</reference>
<name>A0A951UNF9_9CYAN</name>
<sequence>MHGNLYWANNVWVNGGAVRSLQQRQIAPSLTPALTCPLTCGLEEG</sequence>